<name>A0A919V7M6_9ACTN</name>
<comment type="caution">
    <text evidence="1">The sequence shown here is derived from an EMBL/GenBank/DDBJ whole genome shotgun (WGS) entry which is preliminary data.</text>
</comment>
<accession>A0A919V7M6</accession>
<dbReference type="Proteomes" id="UP000606172">
    <property type="component" value="Unassembled WGS sequence"/>
</dbReference>
<evidence type="ECO:0000313" key="1">
    <source>
        <dbReference type="EMBL" id="GII95280.1"/>
    </source>
</evidence>
<proteinExistence type="predicted"/>
<keyword evidence="2" id="KW-1185">Reference proteome</keyword>
<protein>
    <submittedName>
        <fullName evidence="1">Uncharacterized protein</fullName>
    </submittedName>
</protein>
<dbReference type="AlphaFoldDB" id="A0A919V7M6"/>
<dbReference type="RefSeq" id="WP_380659666.1">
    <property type="nucleotide sequence ID" value="NZ_JBHLZQ010000035.1"/>
</dbReference>
<reference evidence="1" key="1">
    <citation type="submission" date="2021-01" db="EMBL/GenBank/DDBJ databases">
        <title>Whole genome shotgun sequence of Sinosporangium siamense NBRC 109515.</title>
        <authorList>
            <person name="Komaki H."/>
            <person name="Tamura T."/>
        </authorList>
    </citation>
    <scope>NUCLEOTIDE SEQUENCE</scope>
    <source>
        <strain evidence="1">NBRC 109515</strain>
    </source>
</reference>
<gene>
    <name evidence="1" type="ORF">Ssi02_55110</name>
</gene>
<dbReference type="EMBL" id="BOOW01000034">
    <property type="protein sequence ID" value="GII95280.1"/>
    <property type="molecule type" value="Genomic_DNA"/>
</dbReference>
<sequence>MLAEAMLIADLGLKTFMTDGDHGPVLVAVDECGWEVAQVVLGGRSGVYLLSAAAVGIECMPVPTCDQLTATVRAVRDQIHAAQDGGDRE</sequence>
<evidence type="ECO:0000313" key="2">
    <source>
        <dbReference type="Proteomes" id="UP000606172"/>
    </source>
</evidence>
<organism evidence="1 2">
    <name type="scientific">Sinosporangium siamense</name>
    <dbReference type="NCBI Taxonomy" id="1367973"/>
    <lineage>
        <taxon>Bacteria</taxon>
        <taxon>Bacillati</taxon>
        <taxon>Actinomycetota</taxon>
        <taxon>Actinomycetes</taxon>
        <taxon>Streptosporangiales</taxon>
        <taxon>Streptosporangiaceae</taxon>
        <taxon>Sinosporangium</taxon>
    </lineage>
</organism>